<evidence type="ECO:0000259" key="1">
    <source>
        <dbReference type="Pfam" id="PF14529"/>
    </source>
</evidence>
<gene>
    <name evidence="2" type="ORF">B0H16DRAFT_1739190</name>
</gene>
<dbReference type="Proteomes" id="UP001215598">
    <property type="component" value="Unassembled WGS sequence"/>
</dbReference>
<reference evidence="2" key="1">
    <citation type="submission" date="2023-03" db="EMBL/GenBank/DDBJ databases">
        <title>Massive genome expansion in bonnet fungi (Mycena s.s.) driven by repeated elements and novel gene families across ecological guilds.</title>
        <authorList>
            <consortium name="Lawrence Berkeley National Laboratory"/>
            <person name="Harder C.B."/>
            <person name="Miyauchi S."/>
            <person name="Viragh M."/>
            <person name="Kuo A."/>
            <person name="Thoen E."/>
            <person name="Andreopoulos B."/>
            <person name="Lu D."/>
            <person name="Skrede I."/>
            <person name="Drula E."/>
            <person name="Henrissat B."/>
            <person name="Morin E."/>
            <person name="Kohler A."/>
            <person name="Barry K."/>
            <person name="LaButti K."/>
            <person name="Morin E."/>
            <person name="Salamov A."/>
            <person name="Lipzen A."/>
            <person name="Mereny Z."/>
            <person name="Hegedus B."/>
            <person name="Baldrian P."/>
            <person name="Stursova M."/>
            <person name="Weitz H."/>
            <person name="Taylor A."/>
            <person name="Grigoriev I.V."/>
            <person name="Nagy L.G."/>
            <person name="Martin F."/>
            <person name="Kauserud H."/>
        </authorList>
    </citation>
    <scope>NUCLEOTIDE SEQUENCE</scope>
    <source>
        <strain evidence="2">CBHHK182m</strain>
    </source>
</reference>
<dbReference type="InterPro" id="IPR036691">
    <property type="entry name" value="Endo/exonu/phosph_ase_sf"/>
</dbReference>
<keyword evidence="3" id="KW-1185">Reference proteome</keyword>
<dbReference type="Pfam" id="PF14529">
    <property type="entry name" value="Exo_endo_phos_2"/>
    <property type="match status" value="1"/>
</dbReference>
<dbReference type="AlphaFoldDB" id="A0AAD7HFP5"/>
<keyword evidence="2" id="KW-0540">Nuclease</keyword>
<accession>A0AAD7HFP5</accession>
<proteinExistence type="predicted"/>
<evidence type="ECO:0000313" key="2">
    <source>
        <dbReference type="EMBL" id="KAJ7719704.1"/>
    </source>
</evidence>
<dbReference type="GO" id="GO:0004519">
    <property type="term" value="F:endonuclease activity"/>
    <property type="evidence" value="ECO:0007669"/>
    <property type="project" value="UniProtKB-KW"/>
</dbReference>
<feature type="domain" description="Endonuclease/exonuclease/phosphatase" evidence="1">
    <location>
        <begin position="48"/>
        <end position="163"/>
    </location>
</feature>
<keyword evidence="2" id="KW-0378">Hydrolase</keyword>
<dbReference type="SUPFAM" id="SSF56219">
    <property type="entry name" value="DNase I-like"/>
    <property type="match status" value="1"/>
</dbReference>
<comment type="caution">
    <text evidence="2">The sequence shown here is derived from an EMBL/GenBank/DDBJ whole genome shotgun (WGS) entry which is preliminary data.</text>
</comment>
<keyword evidence="2" id="KW-0255">Endonuclease</keyword>
<dbReference type="EMBL" id="JARKIB010000248">
    <property type="protein sequence ID" value="KAJ7719704.1"/>
    <property type="molecule type" value="Genomic_DNA"/>
</dbReference>
<protein>
    <submittedName>
        <fullName evidence="2">Endonuclease/exonuclease/phosphatase</fullName>
    </submittedName>
</protein>
<name>A0AAD7HFP5_9AGAR</name>
<evidence type="ECO:0000313" key="3">
    <source>
        <dbReference type="Proteomes" id="UP001215598"/>
    </source>
</evidence>
<dbReference type="Gene3D" id="3.60.10.10">
    <property type="entry name" value="Endonuclease/exonuclease/phosphatase"/>
    <property type="match status" value="1"/>
</dbReference>
<dbReference type="InterPro" id="IPR005135">
    <property type="entry name" value="Endo/exonuclease/phosphatase"/>
</dbReference>
<organism evidence="2 3">
    <name type="scientific">Mycena metata</name>
    <dbReference type="NCBI Taxonomy" id="1033252"/>
    <lineage>
        <taxon>Eukaryota</taxon>
        <taxon>Fungi</taxon>
        <taxon>Dikarya</taxon>
        <taxon>Basidiomycota</taxon>
        <taxon>Agaricomycotina</taxon>
        <taxon>Agaricomycetes</taxon>
        <taxon>Agaricomycetidae</taxon>
        <taxon>Agaricales</taxon>
        <taxon>Marasmiineae</taxon>
        <taxon>Mycenaceae</taxon>
        <taxon>Mycena</taxon>
    </lineage>
</organism>
<sequence>MLGVAHRVSIYIREAVIPASNIVPRPDLSTSPDILVVDFILKERKVSLINLYNDCETRAGVGLIDSVLDRLPPKTDILALMDSNSHHIQWDSNTSTRQIDADFDLHDVLVTRPLTLITPPDVPTHLPSGNVIDLGWASPSLLANVRDVRVEEGMGLGSDHLPITYVLDFDMDPVVSTRYNPKTMDVDKYIRLLEMKLGGKKTEIGTQEELDKAVEELEEVIRESVEGSTSSKLSCDPY</sequence>